<dbReference type="InterPro" id="IPR016858">
    <property type="entry name" value="KMT5A-like"/>
</dbReference>
<protein>
    <recommendedName>
        <fullName evidence="3">[histone H4]-lysine(20) N-methyltransferase</fullName>
        <ecNumber evidence="3">2.1.1.361</ecNumber>
    </recommendedName>
</protein>
<feature type="compositionally biased region" description="Basic and acidic residues" evidence="13">
    <location>
        <begin position="15"/>
        <end position="27"/>
    </location>
</feature>
<comment type="catalytic activity">
    <reaction evidence="12">
        <text>L-lysyl(20)-[histone H4] + S-adenosyl-L-methionine = N(6)-methyl-L-lysyl(20)-[histone H4] + S-adenosyl-L-homocysteine + H(+)</text>
        <dbReference type="Rhea" id="RHEA:60344"/>
        <dbReference type="Rhea" id="RHEA-COMP:15554"/>
        <dbReference type="Rhea" id="RHEA-COMP:15555"/>
        <dbReference type="ChEBI" id="CHEBI:15378"/>
        <dbReference type="ChEBI" id="CHEBI:29969"/>
        <dbReference type="ChEBI" id="CHEBI:57856"/>
        <dbReference type="ChEBI" id="CHEBI:59789"/>
        <dbReference type="ChEBI" id="CHEBI:61929"/>
        <dbReference type="EC" id="2.1.1.361"/>
    </reaction>
</comment>
<gene>
    <name evidence="15" type="ORF">g.2573</name>
</gene>
<dbReference type="GO" id="GO:0043516">
    <property type="term" value="P:regulation of DNA damage response, signal transduction by p53 class mediator"/>
    <property type="evidence" value="ECO:0007669"/>
    <property type="project" value="TreeGrafter"/>
</dbReference>
<dbReference type="InterPro" id="IPR051760">
    <property type="entry name" value="KMT5A"/>
</dbReference>
<evidence type="ECO:0000256" key="13">
    <source>
        <dbReference type="SAM" id="MobiDB-lite"/>
    </source>
</evidence>
<evidence type="ECO:0000256" key="11">
    <source>
        <dbReference type="ARBA" id="ARBA00023242"/>
    </source>
</evidence>
<keyword evidence="7" id="KW-0949">S-adenosyl-L-methionine</keyword>
<dbReference type="GO" id="GO:0032259">
    <property type="term" value="P:methylation"/>
    <property type="evidence" value="ECO:0007669"/>
    <property type="project" value="UniProtKB-KW"/>
</dbReference>
<evidence type="ECO:0000256" key="6">
    <source>
        <dbReference type="ARBA" id="ARBA00022679"/>
    </source>
</evidence>
<dbReference type="EC" id="2.1.1.361" evidence="3"/>
<dbReference type="Pfam" id="PF00856">
    <property type="entry name" value="SET"/>
    <property type="match status" value="1"/>
</dbReference>
<evidence type="ECO:0000256" key="8">
    <source>
        <dbReference type="ARBA" id="ARBA00022853"/>
    </source>
</evidence>
<dbReference type="EMBL" id="GEDC01023339">
    <property type="protein sequence ID" value="JAS13959.1"/>
    <property type="molecule type" value="Transcribed_RNA"/>
</dbReference>
<evidence type="ECO:0000256" key="7">
    <source>
        <dbReference type="ARBA" id="ARBA00022691"/>
    </source>
</evidence>
<feature type="domain" description="SET" evidence="14">
    <location>
        <begin position="212"/>
        <end position="333"/>
    </location>
</feature>
<accession>A0A1B6CKF3</accession>
<reference evidence="15" key="1">
    <citation type="submission" date="2015-12" db="EMBL/GenBank/DDBJ databases">
        <title>De novo transcriptome assembly of four potential Pierce s Disease insect vectors from Arizona vineyards.</title>
        <authorList>
            <person name="Tassone E.E."/>
        </authorList>
    </citation>
    <scope>NUCLEOTIDE SEQUENCE</scope>
</reference>
<dbReference type="AlphaFoldDB" id="A0A1B6CKF3"/>
<dbReference type="Gene3D" id="2.170.270.10">
    <property type="entry name" value="SET domain"/>
    <property type="match status" value="1"/>
</dbReference>
<dbReference type="PROSITE" id="PS51571">
    <property type="entry name" value="SAM_MT43_PR_SET"/>
    <property type="match status" value="1"/>
</dbReference>
<dbReference type="GO" id="GO:0005634">
    <property type="term" value="C:nucleus"/>
    <property type="evidence" value="ECO:0007669"/>
    <property type="project" value="UniProtKB-SubCell"/>
</dbReference>
<evidence type="ECO:0000256" key="3">
    <source>
        <dbReference type="ARBA" id="ARBA00012187"/>
    </source>
</evidence>
<dbReference type="InterPro" id="IPR001214">
    <property type="entry name" value="SET_dom"/>
</dbReference>
<evidence type="ECO:0000256" key="5">
    <source>
        <dbReference type="ARBA" id="ARBA00022603"/>
    </source>
</evidence>
<keyword evidence="10" id="KW-0804">Transcription</keyword>
<dbReference type="SUPFAM" id="SSF82199">
    <property type="entry name" value="SET domain"/>
    <property type="match status" value="1"/>
</dbReference>
<keyword evidence="5" id="KW-0489">Methyltransferase</keyword>
<dbReference type="PANTHER" id="PTHR46167">
    <property type="entry name" value="N-LYSINE METHYLTRANSFERASE KMT5A"/>
    <property type="match status" value="1"/>
</dbReference>
<keyword evidence="9" id="KW-0805">Transcription regulation</keyword>
<dbReference type="SMART" id="SM00317">
    <property type="entry name" value="SET"/>
    <property type="match status" value="1"/>
</dbReference>
<sequence>MVKARKKGSTCKSKPKPEHTEENEKHTNLPLRNGSKTDYIDRLPHSNYLPMVKITKFFSVQVPSSNAVCENNLSPTRALPLNSGRTSPRKHASTCRVVLQQANSVLNKSGEKKDVKSPHKIEMLQPESPSYGLSKLSLQSPKRPLKCKRRLNIQASNQLSLLPLAPSIKEANTNHKLTDYFPVRRSVRKTKKTVLEERQRIIEDAIISGCEEGLEIHIFEGKGRGIVATRNFNRGEFVVEYAGELINIEEAREREQFYAQDQNTGCYMYYFKHHNIQYCIDATPESDRLGRLVNHSRNGNLLTKTVVIKNKPHLVLLAKDNIQLGEEVTYDYGDRSKQSLIHHPWLAT</sequence>
<dbReference type="PANTHER" id="PTHR46167:SF1">
    <property type="entry name" value="N-LYSINE METHYLTRANSFERASE KMT5A"/>
    <property type="match status" value="1"/>
</dbReference>
<evidence type="ECO:0000256" key="2">
    <source>
        <dbReference type="ARBA" id="ARBA00004286"/>
    </source>
</evidence>
<dbReference type="GO" id="GO:0006357">
    <property type="term" value="P:regulation of transcription by RNA polymerase II"/>
    <property type="evidence" value="ECO:0007669"/>
    <property type="project" value="TreeGrafter"/>
</dbReference>
<comment type="subcellular location">
    <subcellularLocation>
        <location evidence="2">Chromosome</location>
    </subcellularLocation>
    <subcellularLocation>
        <location evidence="1">Nucleus</location>
    </subcellularLocation>
</comment>
<feature type="region of interest" description="Disordered" evidence="13">
    <location>
        <begin position="70"/>
        <end position="93"/>
    </location>
</feature>
<evidence type="ECO:0000256" key="9">
    <source>
        <dbReference type="ARBA" id="ARBA00023015"/>
    </source>
</evidence>
<proteinExistence type="predicted"/>
<evidence type="ECO:0000259" key="14">
    <source>
        <dbReference type="PROSITE" id="PS50280"/>
    </source>
</evidence>
<keyword evidence="4" id="KW-0158">Chromosome</keyword>
<dbReference type="InterPro" id="IPR046341">
    <property type="entry name" value="SET_dom_sf"/>
</dbReference>
<feature type="region of interest" description="Disordered" evidence="13">
    <location>
        <begin position="1"/>
        <end position="38"/>
    </location>
</feature>
<keyword evidence="8" id="KW-0156">Chromatin regulator</keyword>
<keyword evidence="11" id="KW-0539">Nucleus</keyword>
<name>A0A1B6CKF3_9HEMI</name>
<dbReference type="CDD" id="cd10528">
    <property type="entry name" value="SET_SETD8"/>
    <property type="match status" value="1"/>
</dbReference>
<keyword evidence="6" id="KW-0808">Transferase</keyword>
<dbReference type="GO" id="GO:0140944">
    <property type="term" value="F:histone H4K20 monomethyltransferase activity"/>
    <property type="evidence" value="ECO:0007669"/>
    <property type="project" value="UniProtKB-EC"/>
</dbReference>
<dbReference type="InterPro" id="IPR047266">
    <property type="entry name" value="KMT5A-like_SET"/>
</dbReference>
<organism evidence="15">
    <name type="scientific">Clastoptera arizonana</name>
    <name type="common">Arizona spittle bug</name>
    <dbReference type="NCBI Taxonomy" id="38151"/>
    <lineage>
        <taxon>Eukaryota</taxon>
        <taxon>Metazoa</taxon>
        <taxon>Ecdysozoa</taxon>
        <taxon>Arthropoda</taxon>
        <taxon>Hexapoda</taxon>
        <taxon>Insecta</taxon>
        <taxon>Pterygota</taxon>
        <taxon>Neoptera</taxon>
        <taxon>Paraneoptera</taxon>
        <taxon>Hemiptera</taxon>
        <taxon>Auchenorrhyncha</taxon>
        <taxon>Cercopoidea</taxon>
        <taxon>Clastopteridae</taxon>
        <taxon>Clastoptera</taxon>
    </lineage>
</organism>
<evidence type="ECO:0000256" key="4">
    <source>
        <dbReference type="ARBA" id="ARBA00022454"/>
    </source>
</evidence>
<dbReference type="GO" id="GO:0005700">
    <property type="term" value="C:polytene chromosome"/>
    <property type="evidence" value="ECO:0007669"/>
    <property type="project" value="TreeGrafter"/>
</dbReference>
<evidence type="ECO:0000256" key="12">
    <source>
        <dbReference type="ARBA" id="ARBA00047784"/>
    </source>
</evidence>
<evidence type="ECO:0000313" key="15">
    <source>
        <dbReference type="EMBL" id="JAS13959.1"/>
    </source>
</evidence>
<evidence type="ECO:0000256" key="10">
    <source>
        <dbReference type="ARBA" id="ARBA00023163"/>
    </source>
</evidence>
<dbReference type="PROSITE" id="PS50280">
    <property type="entry name" value="SET"/>
    <property type="match status" value="1"/>
</dbReference>
<evidence type="ECO:0000256" key="1">
    <source>
        <dbReference type="ARBA" id="ARBA00004123"/>
    </source>
</evidence>